<name>A0ABD1NEQ2_9FABA</name>
<evidence type="ECO:0000313" key="3">
    <source>
        <dbReference type="Proteomes" id="UP001603857"/>
    </source>
</evidence>
<reference evidence="2 3" key="1">
    <citation type="submission" date="2024-08" db="EMBL/GenBank/DDBJ databases">
        <title>Insights into the chromosomal genome structure of Flemingia macrophylla.</title>
        <authorList>
            <person name="Ding Y."/>
            <person name="Zhao Y."/>
            <person name="Bi W."/>
            <person name="Wu M."/>
            <person name="Zhao G."/>
            <person name="Gong Y."/>
            <person name="Li W."/>
            <person name="Zhang P."/>
        </authorList>
    </citation>
    <scope>NUCLEOTIDE SEQUENCE [LARGE SCALE GENOMIC DNA]</scope>
    <source>
        <strain evidence="2">DYQJB</strain>
        <tissue evidence="2">Leaf</tissue>
    </source>
</reference>
<evidence type="ECO:0000256" key="1">
    <source>
        <dbReference type="SAM" id="MobiDB-lite"/>
    </source>
</evidence>
<gene>
    <name evidence="2" type="ORF">Fmac_000551</name>
</gene>
<proteinExistence type="predicted"/>
<feature type="compositionally biased region" description="Polar residues" evidence="1">
    <location>
        <begin position="66"/>
        <end position="78"/>
    </location>
</feature>
<sequence length="139" mass="15127">MTLYLKWASLRSKAHENAKLRCLRASLPPASIQRLCLTLSLSLSAFPSQSVSLSVHFVSHSPSPAESVSPNGPLQLQVSPTPRYSPFRPPPLLAGSPNPRLLRVAHPLQPLTSRAFTPGSHSRVAPPSSFLASPNRRHR</sequence>
<keyword evidence="3" id="KW-1185">Reference proteome</keyword>
<protein>
    <submittedName>
        <fullName evidence="2">Uncharacterized protein</fullName>
    </submittedName>
</protein>
<feature type="region of interest" description="Disordered" evidence="1">
    <location>
        <begin position="61"/>
        <end position="100"/>
    </location>
</feature>
<accession>A0ABD1NEQ2</accession>
<dbReference type="AlphaFoldDB" id="A0ABD1NEQ2"/>
<comment type="caution">
    <text evidence="2">The sequence shown here is derived from an EMBL/GenBank/DDBJ whole genome shotgun (WGS) entry which is preliminary data.</text>
</comment>
<dbReference type="Proteomes" id="UP001603857">
    <property type="component" value="Unassembled WGS sequence"/>
</dbReference>
<dbReference type="EMBL" id="JBGMDY010000001">
    <property type="protein sequence ID" value="KAL2346551.1"/>
    <property type="molecule type" value="Genomic_DNA"/>
</dbReference>
<organism evidence="2 3">
    <name type="scientific">Flemingia macrophylla</name>
    <dbReference type="NCBI Taxonomy" id="520843"/>
    <lineage>
        <taxon>Eukaryota</taxon>
        <taxon>Viridiplantae</taxon>
        <taxon>Streptophyta</taxon>
        <taxon>Embryophyta</taxon>
        <taxon>Tracheophyta</taxon>
        <taxon>Spermatophyta</taxon>
        <taxon>Magnoliopsida</taxon>
        <taxon>eudicotyledons</taxon>
        <taxon>Gunneridae</taxon>
        <taxon>Pentapetalae</taxon>
        <taxon>rosids</taxon>
        <taxon>fabids</taxon>
        <taxon>Fabales</taxon>
        <taxon>Fabaceae</taxon>
        <taxon>Papilionoideae</taxon>
        <taxon>50 kb inversion clade</taxon>
        <taxon>NPAAA clade</taxon>
        <taxon>indigoferoid/millettioid clade</taxon>
        <taxon>Phaseoleae</taxon>
        <taxon>Flemingia</taxon>
    </lineage>
</organism>
<evidence type="ECO:0000313" key="2">
    <source>
        <dbReference type="EMBL" id="KAL2346551.1"/>
    </source>
</evidence>
<feature type="region of interest" description="Disordered" evidence="1">
    <location>
        <begin position="112"/>
        <end position="139"/>
    </location>
</feature>